<sequence>MKKSSVSTPNWLEQIVEQSHIDFHDYDKFSEIEPIVSGPFGESFRAVWKSRGITIMLKRWKGNIGTDDKSVIDKFIILEKLQNTEVPIKKRSNESISNNTKPRTRRSSSEGKRTSYPSVVISNDTLNAITEIQTTGRSKKLGTINTELSNSAFNGRRPSHSRSNSFHESISTPSTPTSPSSNGSNKKIIENTDSIFLKELLKFFAEMLELSGDSAVMISNIKEYLHNRMREHKSTFKTLNQHKDNPQFGPIIELMACQNKEGHHLF</sequence>
<accession>A0A9N8WH75</accession>
<keyword evidence="3" id="KW-1185">Reference proteome</keyword>
<dbReference type="AlphaFoldDB" id="A0A9N8WH75"/>
<feature type="compositionally biased region" description="Low complexity" evidence="1">
    <location>
        <begin position="171"/>
        <end position="181"/>
    </location>
</feature>
<dbReference type="Proteomes" id="UP000789396">
    <property type="component" value="Unassembled WGS sequence"/>
</dbReference>
<organism evidence="2 3">
    <name type="scientific">Racocetra fulgida</name>
    <dbReference type="NCBI Taxonomy" id="60492"/>
    <lineage>
        <taxon>Eukaryota</taxon>
        <taxon>Fungi</taxon>
        <taxon>Fungi incertae sedis</taxon>
        <taxon>Mucoromycota</taxon>
        <taxon>Glomeromycotina</taxon>
        <taxon>Glomeromycetes</taxon>
        <taxon>Diversisporales</taxon>
        <taxon>Gigasporaceae</taxon>
        <taxon>Racocetra</taxon>
    </lineage>
</organism>
<dbReference type="OrthoDB" id="2384430at2759"/>
<feature type="region of interest" description="Disordered" evidence="1">
    <location>
        <begin position="149"/>
        <end position="186"/>
    </location>
</feature>
<dbReference type="EMBL" id="CAJVPZ010001225">
    <property type="protein sequence ID" value="CAG8487167.1"/>
    <property type="molecule type" value="Genomic_DNA"/>
</dbReference>
<feature type="region of interest" description="Disordered" evidence="1">
    <location>
        <begin position="89"/>
        <end position="117"/>
    </location>
</feature>
<proteinExistence type="predicted"/>
<gene>
    <name evidence="2" type="ORF">RFULGI_LOCUS1816</name>
</gene>
<evidence type="ECO:0000313" key="3">
    <source>
        <dbReference type="Proteomes" id="UP000789396"/>
    </source>
</evidence>
<protein>
    <submittedName>
        <fullName evidence="2">19430_t:CDS:1</fullName>
    </submittedName>
</protein>
<reference evidence="2" key="1">
    <citation type="submission" date="2021-06" db="EMBL/GenBank/DDBJ databases">
        <authorList>
            <person name="Kallberg Y."/>
            <person name="Tangrot J."/>
            <person name="Rosling A."/>
        </authorList>
    </citation>
    <scope>NUCLEOTIDE SEQUENCE</scope>
    <source>
        <strain evidence="2">IN212</strain>
    </source>
</reference>
<comment type="caution">
    <text evidence="2">The sequence shown here is derived from an EMBL/GenBank/DDBJ whole genome shotgun (WGS) entry which is preliminary data.</text>
</comment>
<name>A0A9N8WH75_9GLOM</name>
<evidence type="ECO:0000256" key="1">
    <source>
        <dbReference type="SAM" id="MobiDB-lite"/>
    </source>
</evidence>
<feature type="compositionally biased region" description="Polar residues" evidence="1">
    <location>
        <begin position="161"/>
        <end position="170"/>
    </location>
</feature>
<evidence type="ECO:0000313" key="2">
    <source>
        <dbReference type="EMBL" id="CAG8487167.1"/>
    </source>
</evidence>